<dbReference type="InterPro" id="IPR036962">
    <property type="entry name" value="Glyco_hydro_3_N_sf"/>
</dbReference>
<sequence length="732" mass="77699">MKHVLERLTLKEKIGQLNQRLPGWDALEVTHGKLVVTDALKQEVERFGGIGSLYGLQRADPWSGRHWGNGIPPERSAEATALVQSYIRSQSSSGLPTLFVEEAPHGLQGLGGHVLPVNLAVGAAWDDDLVAELAAQVAHELRARGIHVALLSGLDMLRDPRWGRAEECFSEDPYIASHLVRSTVMAMQGAGERIDTEHVAVVVKHLAAQGAGIGGRNGSGAPLGWRELHEIHLPAARAAAEAGVAGYMAAYNDVDGIACSANRDLLTGVLRENWGWEGIVMADCTALDRLLDAAPDHAHAGALALRAGVDISFWDEAYVVLDQALDRGLIEMADIDRACERVLSLKQRLGLFDESPADSEPAPGDDVLAHRLAHRLARESIVLLRNDGVLPLAGSTRLAVVGPNADDLLSQLGDYTAPRPVPDPTSSTIRSALIARGFPVEHAAGSKLRERIDGGLDAVRAAVGASEVAVVVLGSSSRRLYESEFAENGAVQGADLGMTNGEGVDLSRVAIDPVQIEVARAAREVGKPMVGIVIGGRPHAVTEFAGLCDALIFSAFPGPTGGDAVVDVVSGAESPSGRLPVTLPGGEGVWPVAHDERRETSRGYADASYADNVLLGTGLSYSTFEVSVLSGSQTEVRARVQNTGSVESRYVVPLYGRRHVLGVRPRVRQVIGYVPVHLAPGEEQEIVFPLGIDELGTVDSHGLLELTPGHLDVWVSGDLHPPTDSVRIEVAP</sequence>
<dbReference type="GO" id="GO:0008422">
    <property type="term" value="F:beta-glucosidase activity"/>
    <property type="evidence" value="ECO:0007669"/>
    <property type="project" value="UniProtKB-EC"/>
</dbReference>
<dbReference type="Gene3D" id="3.20.20.300">
    <property type="entry name" value="Glycoside hydrolase, family 3, N-terminal domain"/>
    <property type="match status" value="1"/>
</dbReference>
<dbReference type="RefSeq" id="WP_307249524.1">
    <property type="nucleotide sequence ID" value="NZ_JAUSQZ010000001.1"/>
</dbReference>
<accession>A0ABT9PCM2</accession>
<protein>
    <submittedName>
        <fullName evidence="3">Beta-glucosidase</fullName>
        <ecNumber evidence="3">3.2.1.21</ecNumber>
    </submittedName>
</protein>
<dbReference type="Proteomes" id="UP001235712">
    <property type="component" value="Unassembled WGS sequence"/>
</dbReference>
<dbReference type="InterPro" id="IPR002772">
    <property type="entry name" value="Glyco_hydro_3_C"/>
</dbReference>
<dbReference type="Pfam" id="PF01915">
    <property type="entry name" value="Glyco_hydro_3_C"/>
    <property type="match status" value="1"/>
</dbReference>
<dbReference type="InterPro" id="IPR026891">
    <property type="entry name" value="Fn3-like"/>
</dbReference>
<dbReference type="EMBL" id="JAUSQZ010000001">
    <property type="protein sequence ID" value="MDP9830454.1"/>
    <property type="molecule type" value="Genomic_DNA"/>
</dbReference>
<dbReference type="SUPFAM" id="SSF52279">
    <property type="entry name" value="Beta-D-glucan exohydrolase, C-terminal domain"/>
    <property type="match status" value="1"/>
</dbReference>
<dbReference type="InterPro" id="IPR017853">
    <property type="entry name" value="GH"/>
</dbReference>
<reference evidence="3 4" key="1">
    <citation type="submission" date="2023-07" db="EMBL/GenBank/DDBJ databases">
        <title>Sequencing the genomes of 1000 actinobacteria strains.</title>
        <authorList>
            <person name="Klenk H.-P."/>
        </authorList>
    </citation>
    <scope>NUCLEOTIDE SEQUENCE [LARGE SCALE GENOMIC DNA]</scope>
    <source>
        <strain evidence="3 4">DSM 44388</strain>
    </source>
</reference>
<organism evidence="3 4">
    <name type="scientific">Kineosporia succinea</name>
    <dbReference type="NCBI Taxonomy" id="84632"/>
    <lineage>
        <taxon>Bacteria</taxon>
        <taxon>Bacillati</taxon>
        <taxon>Actinomycetota</taxon>
        <taxon>Actinomycetes</taxon>
        <taxon>Kineosporiales</taxon>
        <taxon>Kineosporiaceae</taxon>
        <taxon>Kineosporia</taxon>
    </lineage>
</organism>
<evidence type="ECO:0000256" key="1">
    <source>
        <dbReference type="ARBA" id="ARBA00022801"/>
    </source>
</evidence>
<keyword evidence="4" id="KW-1185">Reference proteome</keyword>
<keyword evidence="3" id="KW-0326">Glycosidase</keyword>
<dbReference type="Gene3D" id="3.40.50.1700">
    <property type="entry name" value="Glycoside hydrolase family 3 C-terminal domain"/>
    <property type="match status" value="1"/>
</dbReference>
<dbReference type="InterPro" id="IPR001764">
    <property type="entry name" value="Glyco_hydro_3_N"/>
</dbReference>
<dbReference type="SMART" id="SM01217">
    <property type="entry name" value="Fn3_like"/>
    <property type="match status" value="1"/>
</dbReference>
<evidence type="ECO:0000259" key="2">
    <source>
        <dbReference type="SMART" id="SM01217"/>
    </source>
</evidence>
<dbReference type="InterPro" id="IPR013783">
    <property type="entry name" value="Ig-like_fold"/>
</dbReference>
<dbReference type="InterPro" id="IPR051915">
    <property type="entry name" value="Cellulose_Degrad_GH3"/>
</dbReference>
<dbReference type="EC" id="3.2.1.21" evidence="3"/>
<dbReference type="InterPro" id="IPR036881">
    <property type="entry name" value="Glyco_hydro_3_C_sf"/>
</dbReference>
<proteinExistence type="predicted"/>
<comment type="caution">
    <text evidence="3">The sequence shown here is derived from an EMBL/GenBank/DDBJ whole genome shotgun (WGS) entry which is preliminary data.</text>
</comment>
<dbReference type="Gene3D" id="2.60.40.10">
    <property type="entry name" value="Immunoglobulins"/>
    <property type="match status" value="1"/>
</dbReference>
<feature type="domain" description="Fibronectin type III-like" evidence="2">
    <location>
        <begin position="650"/>
        <end position="719"/>
    </location>
</feature>
<name>A0ABT9PCM2_9ACTN</name>
<keyword evidence="1 3" id="KW-0378">Hydrolase</keyword>
<evidence type="ECO:0000313" key="4">
    <source>
        <dbReference type="Proteomes" id="UP001235712"/>
    </source>
</evidence>
<dbReference type="Pfam" id="PF00933">
    <property type="entry name" value="Glyco_hydro_3"/>
    <property type="match status" value="1"/>
</dbReference>
<dbReference type="PRINTS" id="PR00133">
    <property type="entry name" value="GLHYDRLASE3"/>
</dbReference>
<dbReference type="Pfam" id="PF14310">
    <property type="entry name" value="Fn3-like"/>
    <property type="match status" value="1"/>
</dbReference>
<evidence type="ECO:0000313" key="3">
    <source>
        <dbReference type="EMBL" id="MDP9830454.1"/>
    </source>
</evidence>
<dbReference type="PANTHER" id="PTHR30620:SF123">
    <property type="entry name" value="BETA-XYLOSIDASE"/>
    <property type="match status" value="1"/>
</dbReference>
<gene>
    <name evidence="3" type="ORF">J2S57_006203</name>
</gene>
<dbReference type="SUPFAM" id="SSF51445">
    <property type="entry name" value="(Trans)glycosidases"/>
    <property type="match status" value="1"/>
</dbReference>
<dbReference type="PANTHER" id="PTHR30620">
    <property type="entry name" value="PERIPLASMIC BETA-GLUCOSIDASE-RELATED"/>
    <property type="match status" value="1"/>
</dbReference>